<keyword evidence="2" id="KW-1185">Reference proteome</keyword>
<organism evidence="1 2">
    <name type="scientific">Desulfopila aestuarii DSM 18488</name>
    <dbReference type="NCBI Taxonomy" id="1121416"/>
    <lineage>
        <taxon>Bacteria</taxon>
        <taxon>Pseudomonadati</taxon>
        <taxon>Thermodesulfobacteriota</taxon>
        <taxon>Desulfobulbia</taxon>
        <taxon>Desulfobulbales</taxon>
        <taxon>Desulfocapsaceae</taxon>
        <taxon>Desulfopila</taxon>
    </lineage>
</organism>
<dbReference type="Proteomes" id="UP000184603">
    <property type="component" value="Unassembled WGS sequence"/>
</dbReference>
<dbReference type="AlphaFoldDB" id="A0A1M7Y7Q2"/>
<protein>
    <submittedName>
        <fullName evidence="1">Uncharacterized protein</fullName>
    </submittedName>
</protein>
<sequence length="317" mass="33971">MLFVAPIGVCGMEEGGKVLQMVGVAMAARGKCASRVVAGCIILLFLATTAHGDGTGRKPTPAEQEFYRSTQDALAAALPADVPEGWEITDQAESDELEVVGIETGTRPMEVTYYLQWTNVALQEQGEEKAADQISAITGSSPVSDEDVAEYERLAVKVAEAAAAGDIETVRVLRQQMAEQAAVFNKAFGEVDEKIVEINRAITAPDSHVAMYLFANRLSQSLEPGAVRTVVAGYPAFRAKGYYTPSGEWHEETTTVFMGKGWFATPGDAAYQVSVVAKAPHTSLQTVVAVIEADPRRTGSIVEMIDWPALQAALDQN</sequence>
<gene>
    <name evidence="1" type="ORF">SAMN02745220_02400</name>
</gene>
<accession>A0A1M7Y7Q2</accession>
<evidence type="ECO:0000313" key="2">
    <source>
        <dbReference type="Proteomes" id="UP000184603"/>
    </source>
</evidence>
<reference evidence="1 2" key="1">
    <citation type="submission" date="2016-12" db="EMBL/GenBank/DDBJ databases">
        <authorList>
            <person name="Song W.-J."/>
            <person name="Kurnit D.M."/>
        </authorList>
    </citation>
    <scope>NUCLEOTIDE SEQUENCE [LARGE SCALE GENOMIC DNA]</scope>
    <source>
        <strain evidence="1 2">DSM 18488</strain>
    </source>
</reference>
<evidence type="ECO:0000313" key="1">
    <source>
        <dbReference type="EMBL" id="SHO48611.1"/>
    </source>
</evidence>
<dbReference type="STRING" id="1121416.SAMN02745220_02400"/>
<proteinExistence type="predicted"/>
<dbReference type="EMBL" id="FRFE01000010">
    <property type="protein sequence ID" value="SHO48611.1"/>
    <property type="molecule type" value="Genomic_DNA"/>
</dbReference>
<name>A0A1M7Y7Q2_9BACT</name>